<dbReference type="GO" id="GO:0005737">
    <property type="term" value="C:cytoplasm"/>
    <property type="evidence" value="ECO:0007669"/>
    <property type="project" value="TreeGrafter"/>
</dbReference>
<dbReference type="GO" id="GO:0044550">
    <property type="term" value="P:secondary metabolite biosynthetic process"/>
    <property type="evidence" value="ECO:0007669"/>
    <property type="project" value="TreeGrafter"/>
</dbReference>
<dbReference type="RefSeq" id="WP_146572209.1">
    <property type="nucleotide sequence ID" value="NZ_CP042306.1"/>
</dbReference>
<dbReference type="GO" id="GO:0016874">
    <property type="term" value="F:ligase activity"/>
    <property type="evidence" value="ECO:0007669"/>
    <property type="project" value="UniProtKB-KW"/>
</dbReference>
<evidence type="ECO:0000313" key="3">
    <source>
        <dbReference type="Proteomes" id="UP000315673"/>
    </source>
</evidence>
<feature type="domain" description="AMP-dependent synthetase/ligase" evidence="1">
    <location>
        <begin position="22"/>
        <end position="387"/>
    </location>
</feature>
<keyword evidence="2" id="KW-0436">Ligase</keyword>
<dbReference type="NCBIfam" id="TIGR01733">
    <property type="entry name" value="AA-adenyl-dom"/>
    <property type="match status" value="1"/>
</dbReference>
<dbReference type="PANTHER" id="PTHR45527">
    <property type="entry name" value="NONRIBOSOMAL PEPTIDE SYNTHETASE"/>
    <property type="match status" value="1"/>
</dbReference>
<dbReference type="GO" id="GO:0043041">
    <property type="term" value="P:amino acid activation for nonribosomal peptide biosynthetic process"/>
    <property type="evidence" value="ECO:0007669"/>
    <property type="project" value="TreeGrafter"/>
</dbReference>
<evidence type="ECO:0000313" key="2">
    <source>
        <dbReference type="EMBL" id="QDZ08074.1"/>
    </source>
</evidence>
<dbReference type="Pfam" id="PF00501">
    <property type="entry name" value="AMP-binding"/>
    <property type="match status" value="1"/>
</dbReference>
<dbReference type="GO" id="GO:0031177">
    <property type="term" value="F:phosphopantetheine binding"/>
    <property type="evidence" value="ECO:0007669"/>
    <property type="project" value="TreeGrafter"/>
</dbReference>
<dbReference type="PROSITE" id="PS00455">
    <property type="entry name" value="AMP_BINDING"/>
    <property type="match status" value="1"/>
</dbReference>
<dbReference type="SUPFAM" id="SSF56801">
    <property type="entry name" value="Acetyl-CoA synthetase-like"/>
    <property type="match status" value="1"/>
</dbReference>
<gene>
    <name evidence="2" type="ORF">FPZ24_11760</name>
</gene>
<name>A0A5B8LKH5_9SPHN</name>
<dbReference type="AlphaFoldDB" id="A0A5B8LKH5"/>
<evidence type="ECO:0000259" key="1">
    <source>
        <dbReference type="Pfam" id="PF00501"/>
    </source>
</evidence>
<dbReference type="InterPro" id="IPR000873">
    <property type="entry name" value="AMP-dep_synth/lig_dom"/>
</dbReference>
<dbReference type="EMBL" id="CP042306">
    <property type="protein sequence ID" value="QDZ08074.1"/>
    <property type="molecule type" value="Genomic_DNA"/>
</dbReference>
<dbReference type="InterPro" id="IPR020845">
    <property type="entry name" value="AMP-binding_CS"/>
</dbReference>
<dbReference type="OrthoDB" id="9778690at2"/>
<dbReference type="InterPro" id="IPR045851">
    <property type="entry name" value="AMP-bd_C_sf"/>
</dbReference>
<dbReference type="PANTHER" id="PTHR45527:SF1">
    <property type="entry name" value="FATTY ACID SYNTHASE"/>
    <property type="match status" value="1"/>
</dbReference>
<organism evidence="2 3">
    <name type="scientific">Sphingomonas panacisoli</name>
    <dbReference type="NCBI Taxonomy" id="1813879"/>
    <lineage>
        <taxon>Bacteria</taxon>
        <taxon>Pseudomonadati</taxon>
        <taxon>Pseudomonadota</taxon>
        <taxon>Alphaproteobacteria</taxon>
        <taxon>Sphingomonadales</taxon>
        <taxon>Sphingomonadaceae</taxon>
        <taxon>Sphingomonas</taxon>
    </lineage>
</organism>
<dbReference type="Proteomes" id="UP000315673">
    <property type="component" value="Chromosome"/>
</dbReference>
<dbReference type="Gene3D" id="3.40.50.12780">
    <property type="entry name" value="N-terminal domain of ligase-like"/>
    <property type="match status" value="1"/>
</dbReference>
<dbReference type="Gene3D" id="3.30.300.30">
    <property type="match status" value="1"/>
</dbReference>
<dbReference type="KEGG" id="spai:FPZ24_11760"/>
<accession>A0A5B8LKH5</accession>
<sequence>MSNSAEGALVGQKSLGAALIASARRHADAQALWCKGKTLTYAELFGQAAAMATLIADAVDLVPGDRVAILADRTETAYAGILATLLASAGYVPLNPRFPLLRNREILGDSGARVIICDESHRSQLKELIEGVDTPELIILPESAEAAGDLDLPQRVKGDLTAFALDAEFTAERRDGDLAYLFFTSGSTGKPKGVPITNANVFAYLSGIQSFCRFGPDDRVMQIVDLSFDLSVHDMFLTWLAGACLYSVPENSVLLSTRIVQEFGITGWLSVPSTAAWLKQAGQLTPNALPSLRYSFFCGEALVGAVAESWAVAAPNSVIYNIYGPTEATVAFSWFHYHTGQEVPPAVVSLGEPLPDQHIGLFTDGVRVTHEQGEICLSGSQVTQGYWNAPHLTAERFFEAEGRRWYRTGDLGRYNPADGYHYAGRADHQVKIRGYRVELQEIEHAVRTISGSDLVAVLPWTPEEGGMTMGCVAFALRATAAESDIIARTKEQLPEYMVPERVFIVDDIPFNVNGKVDYQALKRHPLMAEIG</sequence>
<protein>
    <submittedName>
        <fullName evidence="2">D-alanine--poly(Phosphoribitol) ligase</fullName>
    </submittedName>
</protein>
<proteinExistence type="predicted"/>
<keyword evidence="3" id="KW-1185">Reference proteome</keyword>
<dbReference type="InterPro" id="IPR042099">
    <property type="entry name" value="ANL_N_sf"/>
</dbReference>
<dbReference type="InterPro" id="IPR010071">
    <property type="entry name" value="AA_adenyl_dom"/>
</dbReference>
<reference evidence="2 3" key="1">
    <citation type="submission" date="2019-07" db="EMBL/GenBank/DDBJ databases">
        <title>Full genome sequence of Sphingomonas sp. 4R-6-7(HKS19).</title>
        <authorList>
            <person name="Im W.-T."/>
        </authorList>
    </citation>
    <scope>NUCLEOTIDE SEQUENCE [LARGE SCALE GENOMIC DNA]</scope>
    <source>
        <strain evidence="2 3">HKS19</strain>
    </source>
</reference>